<dbReference type="AlphaFoldDB" id="K0SSG0"/>
<accession>K0SSG0</accession>
<organism evidence="2 3">
    <name type="scientific">Thalassiosira oceanica</name>
    <name type="common">Marine diatom</name>
    <dbReference type="NCBI Taxonomy" id="159749"/>
    <lineage>
        <taxon>Eukaryota</taxon>
        <taxon>Sar</taxon>
        <taxon>Stramenopiles</taxon>
        <taxon>Ochrophyta</taxon>
        <taxon>Bacillariophyta</taxon>
        <taxon>Coscinodiscophyceae</taxon>
        <taxon>Thalassiosirophycidae</taxon>
        <taxon>Thalassiosirales</taxon>
        <taxon>Thalassiosiraceae</taxon>
        <taxon>Thalassiosira</taxon>
    </lineage>
</organism>
<protein>
    <recommendedName>
        <fullName evidence="1">DUF6820 domain-containing protein</fullName>
    </recommendedName>
</protein>
<dbReference type="EMBL" id="AGNL01012343">
    <property type="protein sequence ID" value="EJK67939.1"/>
    <property type="molecule type" value="Genomic_DNA"/>
</dbReference>
<sequence length="270" mass="29007">MTTANCRSSVRCGRSVKSAVMTWCSRGLVVQATWIYRVPNPRGERKIFNGPGARPSQTGAPTLKDTHHWRPGQTDSGRGVELATWEASVEISISSSVSAKMGCHARSRILAHASTVTKVPTKTKKNEQNHGAPRARRIAPQPRASIERRLATSKMVPDGHAALQGLSSIPHPTSVAAGFYRNAVINGSGTSAGRARLTMSEFAVAPARLIDNGGRAMGAVIGPPGEAMEELDSPYRRCAGRADRDRQGAAGLMLILVNYRPQRRSSTFSQ</sequence>
<comment type="caution">
    <text evidence="2">The sequence shown here is derived from an EMBL/GenBank/DDBJ whole genome shotgun (WGS) entry which is preliminary data.</text>
</comment>
<evidence type="ECO:0000259" key="1">
    <source>
        <dbReference type="Pfam" id="PF20699"/>
    </source>
</evidence>
<dbReference type="Proteomes" id="UP000266841">
    <property type="component" value="Unassembled WGS sequence"/>
</dbReference>
<feature type="domain" description="DUF6820" evidence="1">
    <location>
        <begin position="190"/>
        <end position="221"/>
    </location>
</feature>
<name>K0SSG0_THAOC</name>
<proteinExistence type="predicted"/>
<gene>
    <name evidence="2" type="ORF">THAOC_10947</name>
</gene>
<evidence type="ECO:0000313" key="2">
    <source>
        <dbReference type="EMBL" id="EJK67939.1"/>
    </source>
</evidence>
<keyword evidence="3" id="KW-1185">Reference proteome</keyword>
<evidence type="ECO:0000313" key="3">
    <source>
        <dbReference type="Proteomes" id="UP000266841"/>
    </source>
</evidence>
<dbReference type="Pfam" id="PF20699">
    <property type="entry name" value="DUF6820"/>
    <property type="match status" value="1"/>
</dbReference>
<dbReference type="InterPro" id="IPR049223">
    <property type="entry name" value="DUF6820"/>
</dbReference>
<reference evidence="2 3" key="1">
    <citation type="journal article" date="2012" name="Genome Biol.">
        <title>Genome and low-iron response of an oceanic diatom adapted to chronic iron limitation.</title>
        <authorList>
            <person name="Lommer M."/>
            <person name="Specht M."/>
            <person name="Roy A.S."/>
            <person name="Kraemer L."/>
            <person name="Andreson R."/>
            <person name="Gutowska M.A."/>
            <person name="Wolf J."/>
            <person name="Bergner S.V."/>
            <person name="Schilhabel M.B."/>
            <person name="Klostermeier U.C."/>
            <person name="Beiko R.G."/>
            <person name="Rosenstiel P."/>
            <person name="Hippler M."/>
            <person name="Laroche J."/>
        </authorList>
    </citation>
    <scope>NUCLEOTIDE SEQUENCE [LARGE SCALE GENOMIC DNA]</scope>
    <source>
        <strain evidence="2 3">CCMP1005</strain>
    </source>
</reference>